<protein>
    <submittedName>
        <fullName evidence="1">Subtilisin-like protein</fullName>
    </submittedName>
</protein>
<accession>A0ACB8UHH4</accession>
<dbReference type="Proteomes" id="UP001055072">
    <property type="component" value="Unassembled WGS sequence"/>
</dbReference>
<evidence type="ECO:0000313" key="2">
    <source>
        <dbReference type="Proteomes" id="UP001055072"/>
    </source>
</evidence>
<reference evidence="1" key="1">
    <citation type="journal article" date="2021" name="Environ. Microbiol.">
        <title>Gene family expansions and transcriptome signatures uncover fungal adaptations to wood decay.</title>
        <authorList>
            <person name="Hage H."/>
            <person name="Miyauchi S."/>
            <person name="Viragh M."/>
            <person name="Drula E."/>
            <person name="Min B."/>
            <person name="Chaduli D."/>
            <person name="Navarro D."/>
            <person name="Favel A."/>
            <person name="Norest M."/>
            <person name="Lesage-Meessen L."/>
            <person name="Balint B."/>
            <person name="Merenyi Z."/>
            <person name="de Eugenio L."/>
            <person name="Morin E."/>
            <person name="Martinez A.T."/>
            <person name="Baldrian P."/>
            <person name="Stursova M."/>
            <person name="Martinez M.J."/>
            <person name="Novotny C."/>
            <person name="Magnuson J.K."/>
            <person name="Spatafora J.W."/>
            <person name="Maurice S."/>
            <person name="Pangilinan J."/>
            <person name="Andreopoulos W."/>
            <person name="LaButti K."/>
            <person name="Hundley H."/>
            <person name="Na H."/>
            <person name="Kuo A."/>
            <person name="Barry K."/>
            <person name="Lipzen A."/>
            <person name="Henrissat B."/>
            <person name="Riley R."/>
            <person name="Ahrendt S."/>
            <person name="Nagy L.G."/>
            <person name="Grigoriev I.V."/>
            <person name="Martin F."/>
            <person name="Rosso M.N."/>
        </authorList>
    </citation>
    <scope>NUCLEOTIDE SEQUENCE</scope>
    <source>
        <strain evidence="1">CBS 384.51</strain>
    </source>
</reference>
<proteinExistence type="predicted"/>
<organism evidence="1 2">
    <name type="scientific">Irpex rosettiformis</name>
    <dbReference type="NCBI Taxonomy" id="378272"/>
    <lineage>
        <taxon>Eukaryota</taxon>
        <taxon>Fungi</taxon>
        <taxon>Dikarya</taxon>
        <taxon>Basidiomycota</taxon>
        <taxon>Agaricomycotina</taxon>
        <taxon>Agaricomycetes</taxon>
        <taxon>Polyporales</taxon>
        <taxon>Irpicaceae</taxon>
        <taxon>Irpex</taxon>
    </lineage>
</organism>
<comment type="caution">
    <text evidence="1">The sequence shown here is derived from an EMBL/GenBank/DDBJ whole genome shotgun (WGS) entry which is preliminary data.</text>
</comment>
<dbReference type="EMBL" id="MU274902">
    <property type="protein sequence ID" value="KAI0093145.1"/>
    <property type="molecule type" value="Genomic_DNA"/>
</dbReference>
<keyword evidence="2" id="KW-1185">Reference proteome</keyword>
<gene>
    <name evidence="1" type="ORF">BDY19DRAFT_982948</name>
</gene>
<evidence type="ECO:0000313" key="1">
    <source>
        <dbReference type="EMBL" id="KAI0093145.1"/>
    </source>
</evidence>
<sequence>MVSLTAAFTLLAVTVSCLASPPLVRHESRRALPPHWEQSHRASAHDVLPLRIGLAQSNIDRIEELLLDVSHPESQNYGNHWSAAKVAETFHPSPETIDTVREWLTNEGIDPSRIRLSKSGGWIEANVSIAEAEQLLKTEYHVYNHALTDTKHVGCASGYHVPVHVAKHIELITPTVHFDAILNGRGSEPLRKRKLPNAHPGQPGFGPVSPVTVGTIKNIIDELENCDSHITPNCLRALYDFVYIPLATKKNSIGIVEYTPQAYVASDLDKFFTNFSKSQIGERPVFTSIDGGVVQTTELGFGVNGESDLDLQYSMALVGKNQPVTLYQVGDLPQGASFNNLLDALDGSFCSFEGGDDPEQDGIYPDPSPGGYQGKDCGTVKPASVISTSYSYNEADLTPFYTARQCAEYAKLGLMGVTVLYSSGDQGVGGGGDLCLLPNGTQSFNGRIFNPTFPSTCPYITSVGATQVVAGHKVTDPESATYEVIFSGGGFSNRFPIPDYQKSAVQSFLTNYPPSYPADIWNSTGTSRAFPDISANGANYVVAVDGQFELVFGTSASSPVLASILYAINDARLAIGKKPIGFINPTVYSDSFRSAFNDITNGTNPGCGTAGFSAVPGWDPVTGLGTPNFPKLLAKWLVLP</sequence>
<name>A0ACB8UHH4_9APHY</name>